<reference evidence="1" key="1">
    <citation type="submission" date="2022-11" db="EMBL/GenBank/DDBJ databases">
        <title>beta-Carotene-producing bacterium, Jeongeuplla avenae sp. nov., alleviates the salt stress of Arabidopsis seedlings.</title>
        <authorList>
            <person name="Jiang L."/>
            <person name="Lee J."/>
        </authorList>
    </citation>
    <scope>NUCLEOTIDE SEQUENCE</scope>
    <source>
        <strain evidence="1">DY_R2A_6</strain>
    </source>
</reference>
<evidence type="ECO:0000313" key="1">
    <source>
        <dbReference type="EMBL" id="WAJ31440.1"/>
    </source>
</evidence>
<dbReference type="Proteomes" id="UP001163223">
    <property type="component" value="Chromosome"/>
</dbReference>
<protein>
    <submittedName>
        <fullName evidence="1">DUF6352 family protein</fullName>
    </submittedName>
</protein>
<dbReference type="EMBL" id="CP113520">
    <property type="protein sequence ID" value="WAJ31440.1"/>
    <property type="molecule type" value="Genomic_DNA"/>
</dbReference>
<organism evidence="1 2">
    <name type="scientific">Antarcticirhabdus aurantiaca</name>
    <dbReference type="NCBI Taxonomy" id="2606717"/>
    <lineage>
        <taxon>Bacteria</taxon>
        <taxon>Pseudomonadati</taxon>
        <taxon>Pseudomonadota</taxon>
        <taxon>Alphaproteobacteria</taxon>
        <taxon>Hyphomicrobiales</taxon>
        <taxon>Aurantimonadaceae</taxon>
        <taxon>Antarcticirhabdus</taxon>
    </lineage>
</organism>
<accession>A0ACD4NX68</accession>
<name>A0ACD4NX68_9HYPH</name>
<keyword evidence="2" id="KW-1185">Reference proteome</keyword>
<sequence>MRDFWVSSGHQLLDRNAEGHLQLTDAFLKAYFARPELVPPEDACAAERALHASLLADPRRRVAAGEIEALADADARENWAVMLTFRDRLVAAPTVEAAYLSLVRGGTGRTPPLFLNQLAQVILRNALDAVDDPLVLRAAELFFRPQRASLHEGALLLADAETIDHAEAAQSRAPLLAMFGGPAVGSLDVLTPENAESYFGRNEAFDTVLSLAGGVTARSGIARAIELWVRHLLGIEVSVEPLARIEDADWAWFVGLDAEATRIGNALWKGRGVEEDDLSRIVGLFALRFRRPDEALPAVGARPVWLFLAVGADGVIRMKPQNLVASLPILDPTARS</sequence>
<proteinExistence type="predicted"/>
<evidence type="ECO:0000313" key="2">
    <source>
        <dbReference type="Proteomes" id="UP001163223"/>
    </source>
</evidence>
<gene>
    <name evidence="1" type="ORF">OXU80_11520</name>
</gene>